<dbReference type="STRING" id="1348253.LK09_08630"/>
<organism evidence="3 4">
    <name type="scientific">Microbacterium mangrovi</name>
    <dbReference type="NCBI Taxonomy" id="1348253"/>
    <lineage>
        <taxon>Bacteria</taxon>
        <taxon>Bacillati</taxon>
        <taxon>Actinomycetota</taxon>
        <taxon>Actinomycetes</taxon>
        <taxon>Micrococcales</taxon>
        <taxon>Microbacteriaceae</taxon>
        <taxon>Microbacterium</taxon>
    </lineage>
</organism>
<reference evidence="3 4" key="1">
    <citation type="submission" date="2014-11" db="EMBL/GenBank/DDBJ databases">
        <title>Genome sequence of Microbacterium mangrovi MUSC 115(T).</title>
        <authorList>
            <person name="Lee L.-H."/>
        </authorList>
    </citation>
    <scope>NUCLEOTIDE SEQUENCE [LARGE SCALE GENOMIC DNA]</scope>
    <source>
        <strain evidence="3 4">MUSC 115</strain>
    </source>
</reference>
<keyword evidence="1" id="KW-0472">Membrane</keyword>
<keyword evidence="1" id="KW-1133">Transmembrane helix</keyword>
<gene>
    <name evidence="3" type="ORF">LK09_08630</name>
</gene>
<dbReference type="EMBL" id="JTDK01000006">
    <property type="protein sequence ID" value="KHK98906.1"/>
    <property type="molecule type" value="Genomic_DNA"/>
</dbReference>
<evidence type="ECO:0000256" key="1">
    <source>
        <dbReference type="SAM" id="Phobius"/>
    </source>
</evidence>
<name>A0A0B2ABA9_9MICO</name>
<proteinExistence type="predicted"/>
<accession>A0A0B2ABA9</accession>
<dbReference type="PANTHER" id="PTHR33608:SF3">
    <property type="entry name" value="SLR2013 PROTEIN"/>
    <property type="match status" value="1"/>
</dbReference>
<dbReference type="Pfam" id="PF01882">
    <property type="entry name" value="DUF58"/>
    <property type="match status" value="1"/>
</dbReference>
<protein>
    <submittedName>
        <fullName evidence="3">Lipoprotein</fullName>
    </submittedName>
</protein>
<keyword evidence="4" id="KW-1185">Reference proteome</keyword>
<dbReference type="AlphaFoldDB" id="A0A0B2ABA9"/>
<dbReference type="InterPro" id="IPR002881">
    <property type="entry name" value="DUF58"/>
</dbReference>
<comment type="caution">
    <text evidence="3">The sequence shown here is derived from an EMBL/GenBank/DDBJ whole genome shotgun (WGS) entry which is preliminary data.</text>
</comment>
<keyword evidence="3" id="KW-0449">Lipoprotein</keyword>
<sequence length="436" mass="46165">MFVTGRLVVLVAVGAVPLVVLTSAGLAPWAVLGGWLVLCLASTALDAAAAASPRLLSLTRSVPPRARLGMPVDTTIAVRNTGPRRLRGQLRDAWQPTAGAPLRRERLSIGPGETQTLGIPLLPRRRGELRSEFVAVRSSGPLGLAGRQRRLDVPAALRVLPPFASRRHLASRVARLDELDGATSVQVRGQGTEFDSLRPYVRGDDVRSIDWRATARAGTTMLRTWRPERDRHVVVVVDTGRTSAARVGDGVRLDAGFEAALLLAALAQHAGDHVHLVAFDRLVRARVSRVDGPTLLPALVDALAPVEPSLLDTDWDAAFAAVRALGVRPALIVLLTAQDEPEASRGFLSALPGLAAHATVLVGTATDVVAEASVSMPPVDADDAYRHAATARTLSDAGRVARAIERAGAEPVAAAPDDLPVRIADRYLALKALGRL</sequence>
<dbReference type="Proteomes" id="UP000031030">
    <property type="component" value="Unassembled WGS sequence"/>
</dbReference>
<dbReference type="RefSeq" id="WP_039397881.1">
    <property type="nucleotide sequence ID" value="NZ_JTDK01000006.1"/>
</dbReference>
<feature type="domain" description="DUF58" evidence="2">
    <location>
        <begin position="197"/>
        <end position="361"/>
    </location>
</feature>
<evidence type="ECO:0000259" key="2">
    <source>
        <dbReference type="Pfam" id="PF01882"/>
    </source>
</evidence>
<keyword evidence="1" id="KW-0812">Transmembrane</keyword>
<dbReference type="OrthoDB" id="845740at2"/>
<feature type="transmembrane region" description="Helical" evidence="1">
    <location>
        <begin position="7"/>
        <end position="26"/>
    </location>
</feature>
<evidence type="ECO:0000313" key="3">
    <source>
        <dbReference type="EMBL" id="KHK98906.1"/>
    </source>
</evidence>
<dbReference type="PANTHER" id="PTHR33608">
    <property type="entry name" value="BLL2464 PROTEIN"/>
    <property type="match status" value="1"/>
</dbReference>
<evidence type="ECO:0000313" key="4">
    <source>
        <dbReference type="Proteomes" id="UP000031030"/>
    </source>
</evidence>